<protein>
    <submittedName>
        <fullName evidence="2">Transcriptional regulatory protein CusR</fullName>
    </submittedName>
</protein>
<evidence type="ECO:0000313" key="3">
    <source>
        <dbReference type="Proteomes" id="UP000325081"/>
    </source>
</evidence>
<feature type="region of interest" description="Disordered" evidence="1">
    <location>
        <begin position="170"/>
        <end position="231"/>
    </location>
</feature>
<evidence type="ECO:0000256" key="1">
    <source>
        <dbReference type="SAM" id="MobiDB-lite"/>
    </source>
</evidence>
<gene>
    <name evidence="2" type="ORF">STAS_08846</name>
</gene>
<dbReference type="EMBL" id="BKCP01004627">
    <property type="protein sequence ID" value="GER32757.1"/>
    <property type="molecule type" value="Genomic_DNA"/>
</dbReference>
<comment type="caution">
    <text evidence="2">The sequence shown here is derived from an EMBL/GenBank/DDBJ whole genome shotgun (WGS) entry which is preliminary data.</text>
</comment>
<keyword evidence="3" id="KW-1185">Reference proteome</keyword>
<dbReference type="OrthoDB" id="914281at2759"/>
<accession>A0A5A7PKC3</accession>
<dbReference type="Proteomes" id="UP000325081">
    <property type="component" value="Unassembled WGS sequence"/>
</dbReference>
<proteinExistence type="predicted"/>
<dbReference type="AlphaFoldDB" id="A0A5A7PKC3"/>
<feature type="region of interest" description="Disordered" evidence="1">
    <location>
        <begin position="114"/>
        <end position="141"/>
    </location>
</feature>
<sequence length="231" mass="25962">MVGIKEKEDSSAWRSELRFLSQSSLTNREAVKHLRSLSYDPVLRIELTGTVDFSSEWLKKAPGQKLKPKNIARFDELIADWNKVPYHIGKLTSPAELHPYYGLTYKQVLRGPLSRQESGSTNKLDEASLKANLPDPNGWSSNPEMPMDILWWESALQATLQKLELGSDVDVAEEDEGSPGKEGEGQGEQSETQRTKRKTGFHDSIVCRIRVNSAEKGQDEQSASPRYVFPS</sequence>
<name>A0A5A7PKC3_STRAF</name>
<organism evidence="2 3">
    <name type="scientific">Striga asiatica</name>
    <name type="common">Asiatic witchweed</name>
    <name type="synonym">Buchnera asiatica</name>
    <dbReference type="NCBI Taxonomy" id="4170"/>
    <lineage>
        <taxon>Eukaryota</taxon>
        <taxon>Viridiplantae</taxon>
        <taxon>Streptophyta</taxon>
        <taxon>Embryophyta</taxon>
        <taxon>Tracheophyta</taxon>
        <taxon>Spermatophyta</taxon>
        <taxon>Magnoliopsida</taxon>
        <taxon>eudicotyledons</taxon>
        <taxon>Gunneridae</taxon>
        <taxon>Pentapetalae</taxon>
        <taxon>asterids</taxon>
        <taxon>lamiids</taxon>
        <taxon>Lamiales</taxon>
        <taxon>Orobanchaceae</taxon>
        <taxon>Buchnereae</taxon>
        <taxon>Striga</taxon>
    </lineage>
</organism>
<reference evidence="3" key="1">
    <citation type="journal article" date="2019" name="Curr. Biol.">
        <title>Genome Sequence of Striga asiatica Provides Insight into the Evolution of Plant Parasitism.</title>
        <authorList>
            <person name="Yoshida S."/>
            <person name="Kim S."/>
            <person name="Wafula E.K."/>
            <person name="Tanskanen J."/>
            <person name="Kim Y.M."/>
            <person name="Honaas L."/>
            <person name="Yang Z."/>
            <person name="Spallek T."/>
            <person name="Conn C.E."/>
            <person name="Ichihashi Y."/>
            <person name="Cheong K."/>
            <person name="Cui S."/>
            <person name="Der J.P."/>
            <person name="Gundlach H."/>
            <person name="Jiao Y."/>
            <person name="Hori C."/>
            <person name="Ishida J.K."/>
            <person name="Kasahara H."/>
            <person name="Kiba T."/>
            <person name="Kim M.S."/>
            <person name="Koo N."/>
            <person name="Laohavisit A."/>
            <person name="Lee Y.H."/>
            <person name="Lumba S."/>
            <person name="McCourt P."/>
            <person name="Mortimer J.C."/>
            <person name="Mutuku J.M."/>
            <person name="Nomura T."/>
            <person name="Sasaki-Sekimoto Y."/>
            <person name="Seto Y."/>
            <person name="Wang Y."/>
            <person name="Wakatake T."/>
            <person name="Sakakibara H."/>
            <person name="Demura T."/>
            <person name="Yamaguchi S."/>
            <person name="Yoneyama K."/>
            <person name="Manabe R.I."/>
            <person name="Nelson D.C."/>
            <person name="Schulman A.H."/>
            <person name="Timko M.P."/>
            <person name="dePamphilis C.W."/>
            <person name="Choi D."/>
            <person name="Shirasu K."/>
        </authorList>
    </citation>
    <scope>NUCLEOTIDE SEQUENCE [LARGE SCALE GENOMIC DNA]</scope>
    <source>
        <strain evidence="3">cv. UVA1</strain>
    </source>
</reference>
<evidence type="ECO:0000313" key="2">
    <source>
        <dbReference type="EMBL" id="GER32757.1"/>
    </source>
</evidence>